<reference evidence="3" key="1">
    <citation type="submission" date="2022-08" db="EMBL/GenBank/DDBJ databases">
        <title>A Global Phylogenomic Analysis of the Shiitake Genus Lentinula.</title>
        <authorList>
            <consortium name="DOE Joint Genome Institute"/>
            <person name="Sierra-Patev S."/>
            <person name="Min B."/>
            <person name="Naranjo-Ortiz M."/>
            <person name="Looney B."/>
            <person name="Konkel Z."/>
            <person name="Slot J.C."/>
            <person name="Sakamoto Y."/>
            <person name="Steenwyk J.L."/>
            <person name="Rokas A."/>
            <person name="Carro J."/>
            <person name="Camarero S."/>
            <person name="Ferreira P."/>
            <person name="Molpeceres G."/>
            <person name="Ruiz-Duenas F.J."/>
            <person name="Serrano A."/>
            <person name="Henrissat B."/>
            <person name="Drula E."/>
            <person name="Hughes K.W."/>
            <person name="Mata J.L."/>
            <person name="Ishikawa N.K."/>
            <person name="Vargas-Isla R."/>
            <person name="Ushijima S."/>
            <person name="Smith C.A."/>
            <person name="Ahrendt S."/>
            <person name="Andreopoulos W."/>
            <person name="He G."/>
            <person name="Labutti K."/>
            <person name="Lipzen A."/>
            <person name="Ng V."/>
            <person name="Riley R."/>
            <person name="Sandor L."/>
            <person name="Barry K."/>
            <person name="Martinez A.T."/>
            <person name="Xiao Y."/>
            <person name="Gibbons J.G."/>
            <person name="Terashima K."/>
            <person name="Grigoriev I.V."/>
            <person name="Hibbett D.S."/>
        </authorList>
    </citation>
    <scope>NUCLEOTIDE SEQUENCE</scope>
    <source>
        <strain evidence="3">JLM2183</strain>
    </source>
</reference>
<dbReference type="AlphaFoldDB" id="A0A9W8ZZX7"/>
<evidence type="ECO:0000313" key="2">
    <source>
        <dbReference type="EMBL" id="KAJ4471171.1"/>
    </source>
</evidence>
<dbReference type="PANTHER" id="PTHR38248:SF2">
    <property type="entry name" value="FUNK1 11"/>
    <property type="match status" value="1"/>
</dbReference>
<name>A0A9W8ZZX7_9AGAR</name>
<gene>
    <name evidence="2" type="ORF">J3R30DRAFT_3685977</name>
    <name evidence="3" type="ORF">J3R30DRAFT_3685985</name>
</gene>
<sequence>MFSSGYIGNHALWITADDGSFHFHYYDRLKVIESQVRPSTSSTKSAQKDYLCETQQLIRKMKDDPRGLIGSTYCFQGSDGKTRTVVVKVVLYRVEGIVGHCSIVVEVECICTESSCTWHGERKIMKIILSGRTQTSEEEFIREARTEAESSGEHWALSHLPELLDAISITCEEKTTVQGCLKAHLKEIYKEQVMRVTVMEKLHPISELKDLRDLAQVFYDILQIHQWLYECAGILHRDLSFGNIMFRRKNGKDLNQGPTSNQRTGTRPFMSRDLLKPDWEGGHFYRHDLESLFYIILCLACRYAEPGIPAAEPRAYSKWFSGSDEDVFAQKHIFLSEPHYNGLPIQPYFTNFESWLTCIHDSISTGYASRPRPLVPRAGTNISVHPTSFDWKTLDGRVTYRVFREIMFSFHTGPLETHWLGREATDGIK</sequence>
<evidence type="ECO:0000313" key="3">
    <source>
        <dbReference type="EMBL" id="KAJ4471173.1"/>
    </source>
</evidence>
<keyword evidence="4" id="KW-1185">Reference proteome</keyword>
<dbReference type="OrthoDB" id="5569250at2759"/>
<dbReference type="PANTHER" id="PTHR38248">
    <property type="entry name" value="FUNK1 6"/>
    <property type="match status" value="1"/>
</dbReference>
<keyword evidence="3" id="KW-0418">Kinase</keyword>
<organism evidence="3 4">
    <name type="scientific">Lentinula aciculospora</name>
    <dbReference type="NCBI Taxonomy" id="153920"/>
    <lineage>
        <taxon>Eukaryota</taxon>
        <taxon>Fungi</taxon>
        <taxon>Dikarya</taxon>
        <taxon>Basidiomycota</taxon>
        <taxon>Agaricomycotina</taxon>
        <taxon>Agaricomycetes</taxon>
        <taxon>Agaricomycetidae</taxon>
        <taxon>Agaricales</taxon>
        <taxon>Marasmiineae</taxon>
        <taxon>Omphalotaceae</taxon>
        <taxon>Lentinula</taxon>
    </lineage>
</organism>
<comment type="caution">
    <text evidence="3">The sequence shown here is derived from an EMBL/GenBank/DDBJ whole genome shotgun (WGS) entry which is preliminary data.</text>
</comment>
<dbReference type="Proteomes" id="UP001150266">
    <property type="component" value="Unassembled WGS sequence"/>
</dbReference>
<dbReference type="Pfam" id="PF17667">
    <property type="entry name" value="Pkinase_fungal"/>
    <property type="match status" value="1"/>
</dbReference>
<evidence type="ECO:0000259" key="1">
    <source>
        <dbReference type="Pfam" id="PF17667"/>
    </source>
</evidence>
<dbReference type="GO" id="GO:0004672">
    <property type="term" value="F:protein kinase activity"/>
    <property type="evidence" value="ECO:0007669"/>
    <property type="project" value="InterPro"/>
</dbReference>
<dbReference type="SUPFAM" id="SSF56112">
    <property type="entry name" value="Protein kinase-like (PK-like)"/>
    <property type="match status" value="1"/>
</dbReference>
<dbReference type="InterPro" id="IPR040976">
    <property type="entry name" value="Pkinase_fungal"/>
</dbReference>
<dbReference type="EMBL" id="JAOTPV010000023">
    <property type="protein sequence ID" value="KAJ4471171.1"/>
    <property type="molecule type" value="Genomic_DNA"/>
</dbReference>
<dbReference type="PROSITE" id="PS00109">
    <property type="entry name" value="PROTEIN_KINASE_TYR"/>
    <property type="match status" value="1"/>
</dbReference>
<dbReference type="InterPro" id="IPR008266">
    <property type="entry name" value="Tyr_kinase_AS"/>
</dbReference>
<feature type="domain" description="Fungal-type protein kinase" evidence="1">
    <location>
        <begin position="128"/>
        <end position="298"/>
    </location>
</feature>
<dbReference type="InterPro" id="IPR011009">
    <property type="entry name" value="Kinase-like_dom_sf"/>
</dbReference>
<proteinExistence type="predicted"/>
<protein>
    <submittedName>
        <fullName evidence="3">Protein kinase</fullName>
    </submittedName>
</protein>
<evidence type="ECO:0000313" key="4">
    <source>
        <dbReference type="Proteomes" id="UP001150266"/>
    </source>
</evidence>
<dbReference type="EMBL" id="JAOTPV010000023">
    <property type="protein sequence ID" value="KAJ4471173.1"/>
    <property type="molecule type" value="Genomic_DNA"/>
</dbReference>
<accession>A0A9W8ZZX7</accession>
<keyword evidence="3" id="KW-0808">Transferase</keyword>
<dbReference type="Gene3D" id="1.10.510.10">
    <property type="entry name" value="Transferase(Phosphotransferase) domain 1"/>
    <property type="match status" value="1"/>
</dbReference>